<evidence type="ECO:0000256" key="9">
    <source>
        <dbReference type="SAM" id="MobiDB-lite"/>
    </source>
</evidence>
<evidence type="ECO:0000256" key="2">
    <source>
        <dbReference type="ARBA" id="ARBA00022741"/>
    </source>
</evidence>
<dbReference type="EMBL" id="OZ004258">
    <property type="protein sequence ID" value="CAK7913005.1"/>
    <property type="molecule type" value="Genomic_DNA"/>
</dbReference>
<evidence type="ECO:0000313" key="11">
    <source>
        <dbReference type="EMBL" id="CAK7913005.1"/>
    </source>
</evidence>
<feature type="compositionally biased region" description="Polar residues" evidence="9">
    <location>
        <begin position="40"/>
        <end position="52"/>
    </location>
</feature>
<dbReference type="CDD" id="cd01370">
    <property type="entry name" value="KISc_KIP3_like"/>
    <property type="match status" value="1"/>
</dbReference>
<keyword evidence="5 6" id="KW-0505">Motor protein</keyword>
<sequence>MSKESSIIVAVRVRPFTAAEERNLVLQPEEQQFAGDGSLAGTTSGGNTMSPYQLSRGVRRVVSVVDDRMLIFDPPETNPLTKMQQRAFPNATSRIREHRFVFDRLFDVDTQQEEVYEHTTRPLLDSVLDGFNATVFAYGATGCGKTHTISGTSEQPGVIFSTMKELYMRMDELKDTKHLDISLSYLEIYNETIRDLLSPETSHKKLILREDAEQKISVANLSTHTPNSVEEVMAMILEGNSNRTSSPTEANATSSRSHAVLQINVVQRDRTVELEQCTTVATLSIIDLAGSERAAATRNRGARLHEGANINKSLLALGNCINALCDPKRRNHVPYRDSKLTRLLKFSLGGNCKTVMIVCVSPSSQHYDETLNTLKYANRAKEIKTKVIRNQHNLDRHVGSYLKMITQQKEEIEELRAREKDFIAEQIIRGRELGSICLQETLKHLNSIRKRINVPFNPEKWQKYFLLCKRKLLLLQKCEVEGLLDTINDQKIINLSEQLISKVNFQVEEAERQYSSGDELTKIIEDQQNQAILQLEKLEGWTTYHVEVFKELIQSLKESLEREILFNSSILFDHVIHQLDPFSMGLVNERSEDVIGKLTRKLETLVSGEYDSQVESCTAAFMKSKMYKQTVDESMNGEDEDDDVPDRYRFSTQSSLPQSFQKRSHSPVKVSKPSKKPVKAVRWDGESDMSMGDISIDNNTFFENEVPASDLDLSFNPTIESPPSKPPPSTHNILEELKPQLRAPSSIPIKSFLNQEKKTPLLNKGASKVVETVIPNGANTSPFKNKLNSLGAPSRVINNSFPPEQELARNVHSNGSEKVD</sequence>
<comment type="similarity">
    <text evidence="6 7">Belongs to the TRAFAC class myosin-kinesin ATPase superfamily. Kinesin family.</text>
</comment>
<dbReference type="Proteomes" id="UP001497600">
    <property type="component" value="Chromosome F"/>
</dbReference>
<evidence type="ECO:0000256" key="7">
    <source>
        <dbReference type="RuleBase" id="RU000394"/>
    </source>
</evidence>
<evidence type="ECO:0000256" key="5">
    <source>
        <dbReference type="ARBA" id="ARBA00023175"/>
    </source>
</evidence>
<protein>
    <recommendedName>
        <fullName evidence="7">Kinesin-like protein</fullName>
    </recommendedName>
</protein>
<feature type="compositionally biased region" description="Polar residues" evidence="9">
    <location>
        <begin position="650"/>
        <end position="661"/>
    </location>
</feature>
<feature type="domain" description="Kinesin motor" evidence="10">
    <location>
        <begin position="6"/>
        <end position="383"/>
    </location>
</feature>
<feature type="binding site" evidence="6">
    <location>
        <begin position="139"/>
        <end position="146"/>
    </location>
    <ligand>
        <name>ATP</name>
        <dbReference type="ChEBI" id="CHEBI:30616"/>
    </ligand>
</feature>
<dbReference type="SUPFAM" id="SSF52540">
    <property type="entry name" value="P-loop containing nucleoside triphosphate hydrolases"/>
    <property type="match status" value="1"/>
</dbReference>
<feature type="region of interest" description="Disordered" evidence="9">
    <location>
        <begin position="632"/>
        <end position="680"/>
    </location>
</feature>
<keyword evidence="2 6" id="KW-0547">Nucleotide-binding</keyword>
<evidence type="ECO:0000259" key="10">
    <source>
        <dbReference type="PROSITE" id="PS50067"/>
    </source>
</evidence>
<evidence type="ECO:0000256" key="1">
    <source>
        <dbReference type="ARBA" id="ARBA00022701"/>
    </source>
</evidence>
<dbReference type="InterPro" id="IPR027417">
    <property type="entry name" value="P-loop_NTPase"/>
</dbReference>
<evidence type="ECO:0000313" key="12">
    <source>
        <dbReference type="Proteomes" id="UP001497600"/>
    </source>
</evidence>
<dbReference type="InterPro" id="IPR001752">
    <property type="entry name" value="Kinesin_motor_dom"/>
</dbReference>
<keyword evidence="1 7" id="KW-0493">Microtubule</keyword>
<reference evidence="11 12" key="1">
    <citation type="submission" date="2024-01" db="EMBL/GenBank/DDBJ databases">
        <authorList>
            <consortium name="Genoscope - CEA"/>
            <person name="William W."/>
        </authorList>
    </citation>
    <scope>NUCLEOTIDE SEQUENCE [LARGE SCALE GENOMIC DNA]</scope>
    <source>
        <strain evidence="11 12">29B2s-10</strain>
    </source>
</reference>
<gene>
    <name evidence="11" type="ORF">CAAN4_F09604</name>
</gene>
<accession>A0ABP0EFB5</accession>
<evidence type="ECO:0000256" key="4">
    <source>
        <dbReference type="ARBA" id="ARBA00023054"/>
    </source>
</evidence>
<dbReference type="InterPro" id="IPR019821">
    <property type="entry name" value="Kinesin_motor_CS"/>
</dbReference>
<feature type="coiled-coil region" evidence="8">
    <location>
        <begin position="398"/>
        <end position="425"/>
    </location>
</feature>
<feature type="region of interest" description="Disordered" evidence="9">
    <location>
        <begin position="795"/>
        <end position="820"/>
    </location>
</feature>
<dbReference type="PROSITE" id="PS00411">
    <property type="entry name" value="KINESIN_MOTOR_1"/>
    <property type="match status" value="1"/>
</dbReference>
<dbReference type="SMART" id="SM00129">
    <property type="entry name" value="KISc"/>
    <property type="match status" value="1"/>
</dbReference>
<dbReference type="Pfam" id="PF00225">
    <property type="entry name" value="Kinesin"/>
    <property type="match status" value="1"/>
</dbReference>
<feature type="compositionally biased region" description="Acidic residues" evidence="9">
    <location>
        <begin position="635"/>
        <end position="644"/>
    </location>
</feature>
<evidence type="ECO:0000256" key="3">
    <source>
        <dbReference type="ARBA" id="ARBA00022840"/>
    </source>
</evidence>
<evidence type="ECO:0000256" key="8">
    <source>
        <dbReference type="SAM" id="Coils"/>
    </source>
</evidence>
<dbReference type="InterPro" id="IPR027640">
    <property type="entry name" value="Kinesin-like_fam"/>
</dbReference>
<dbReference type="PROSITE" id="PS50067">
    <property type="entry name" value="KINESIN_MOTOR_2"/>
    <property type="match status" value="1"/>
</dbReference>
<dbReference type="Gene3D" id="3.40.850.10">
    <property type="entry name" value="Kinesin motor domain"/>
    <property type="match status" value="1"/>
</dbReference>
<feature type="compositionally biased region" description="Basic residues" evidence="9">
    <location>
        <begin position="662"/>
        <end position="679"/>
    </location>
</feature>
<keyword evidence="12" id="KW-1185">Reference proteome</keyword>
<organism evidence="11 12">
    <name type="scientific">[Candida] anglica</name>
    <dbReference type="NCBI Taxonomy" id="148631"/>
    <lineage>
        <taxon>Eukaryota</taxon>
        <taxon>Fungi</taxon>
        <taxon>Dikarya</taxon>
        <taxon>Ascomycota</taxon>
        <taxon>Saccharomycotina</taxon>
        <taxon>Pichiomycetes</taxon>
        <taxon>Debaryomycetaceae</taxon>
        <taxon>Kurtzmaniella</taxon>
    </lineage>
</organism>
<proteinExistence type="inferred from homology"/>
<keyword evidence="3 6" id="KW-0067">ATP-binding</keyword>
<dbReference type="PANTHER" id="PTHR47968:SF13">
    <property type="entry name" value="KINESIN-LIKE PROTEIN KIF19 ISOFORM X1"/>
    <property type="match status" value="1"/>
</dbReference>
<evidence type="ECO:0000256" key="6">
    <source>
        <dbReference type="PROSITE-ProRule" id="PRU00283"/>
    </source>
</evidence>
<dbReference type="PRINTS" id="PR00380">
    <property type="entry name" value="KINESINHEAVY"/>
</dbReference>
<feature type="region of interest" description="Disordered" evidence="9">
    <location>
        <begin position="29"/>
        <end position="52"/>
    </location>
</feature>
<name>A0ABP0EFB5_9ASCO</name>
<keyword evidence="4 8" id="KW-0175">Coiled coil</keyword>
<dbReference type="InterPro" id="IPR036961">
    <property type="entry name" value="Kinesin_motor_dom_sf"/>
</dbReference>
<dbReference type="PANTHER" id="PTHR47968">
    <property type="entry name" value="CENTROMERE PROTEIN E"/>
    <property type="match status" value="1"/>
</dbReference>